<evidence type="ECO:0000313" key="1">
    <source>
        <dbReference type="EMBL" id="NHN24578.1"/>
    </source>
</evidence>
<reference evidence="2" key="1">
    <citation type="submission" date="2019-05" db="EMBL/GenBank/DDBJ databases">
        <title>Flavobacterium profundi sp. nov., isolated from a deep-sea seamount.</title>
        <authorList>
            <person name="Zhang D.-C."/>
        </authorList>
    </citation>
    <scope>NUCLEOTIDE SEQUENCE [LARGE SCALE GENOMIC DNA]</scope>
    <source>
        <strain evidence="2">EC11</strain>
    </source>
</reference>
<gene>
    <name evidence="1" type="ORF">FIA58_002720</name>
</gene>
<proteinExistence type="predicted"/>
<dbReference type="Proteomes" id="UP000817854">
    <property type="component" value="Unassembled WGS sequence"/>
</dbReference>
<keyword evidence="2" id="KW-1185">Reference proteome</keyword>
<accession>A0ABX0ILH5</accession>
<name>A0ABX0ILH5_9FLAO</name>
<evidence type="ECO:0000313" key="2">
    <source>
        <dbReference type="Proteomes" id="UP000817854"/>
    </source>
</evidence>
<reference evidence="1 2" key="2">
    <citation type="submission" date="2019-05" db="EMBL/GenBank/DDBJ databases">
        <authorList>
            <person name="Lianzixin W."/>
        </authorList>
    </citation>
    <scope>NUCLEOTIDE SEQUENCE [LARGE SCALE GENOMIC DNA]</scope>
    <source>
        <strain evidence="1 2">EC11</strain>
    </source>
</reference>
<comment type="caution">
    <text evidence="1">The sequence shown here is derived from an EMBL/GenBank/DDBJ whole genome shotgun (WGS) entry which is preliminary data.</text>
</comment>
<dbReference type="EMBL" id="VEVQ02000001">
    <property type="protein sequence ID" value="NHN24578.1"/>
    <property type="molecule type" value="Genomic_DNA"/>
</dbReference>
<protein>
    <submittedName>
        <fullName evidence="1">Uncharacterized protein</fullName>
    </submittedName>
</protein>
<dbReference type="RefSeq" id="WP_140959771.1">
    <property type="nucleotide sequence ID" value="NZ_VEVQ02000001.1"/>
</dbReference>
<organism evidence="1 2">
    <name type="scientific">Flavobacterium jejuense</name>
    <dbReference type="NCBI Taxonomy" id="1544455"/>
    <lineage>
        <taxon>Bacteria</taxon>
        <taxon>Pseudomonadati</taxon>
        <taxon>Bacteroidota</taxon>
        <taxon>Flavobacteriia</taxon>
        <taxon>Flavobacteriales</taxon>
        <taxon>Flavobacteriaceae</taxon>
        <taxon>Flavobacterium</taxon>
    </lineage>
</organism>
<reference evidence="1 2" key="3">
    <citation type="submission" date="2020-02" db="EMBL/GenBank/DDBJ databases">
        <title>Flavobacterium profundi sp. nov., isolated from a deep-sea seamount.</title>
        <authorList>
            <person name="Zhang D.-C."/>
        </authorList>
    </citation>
    <scope>NUCLEOTIDE SEQUENCE [LARGE SCALE GENOMIC DNA]</scope>
    <source>
        <strain evidence="1 2">EC11</strain>
    </source>
</reference>
<sequence length="144" mass="16229">MKITLSVKQLGKKQALLQDTIIDLAISSTTVTLQELIEAIVSNQVTIFKQKSFEWDDLDTIHLPKENYLPMLIDTGKVGFGALYNHNEIDLEKAKETAILAFQDGLFAVFYGDDEIESLTSLLDLATNKPLLFLRLTFLTGSYW</sequence>